<proteinExistence type="predicted"/>
<protein>
    <submittedName>
        <fullName evidence="1">Uncharacterized protein</fullName>
    </submittedName>
</protein>
<reference evidence="1 2" key="1">
    <citation type="journal article" date="2021" name="BMC Biol.">
        <title>Horizontally acquired antibacterial genes associated with adaptive radiation of ladybird beetles.</title>
        <authorList>
            <person name="Li H.S."/>
            <person name="Tang X.F."/>
            <person name="Huang Y.H."/>
            <person name="Xu Z.Y."/>
            <person name="Chen M.L."/>
            <person name="Du X.Y."/>
            <person name="Qiu B.Y."/>
            <person name="Chen P.T."/>
            <person name="Zhang W."/>
            <person name="Slipinski A."/>
            <person name="Escalona H.E."/>
            <person name="Waterhouse R.M."/>
            <person name="Zwick A."/>
            <person name="Pang H."/>
        </authorList>
    </citation>
    <scope>NUCLEOTIDE SEQUENCE [LARGE SCALE GENOMIC DNA]</scope>
    <source>
        <strain evidence="1">SYSU2018</strain>
    </source>
</reference>
<evidence type="ECO:0000313" key="2">
    <source>
        <dbReference type="Proteomes" id="UP001516400"/>
    </source>
</evidence>
<dbReference type="EMBL" id="JABFTP020000124">
    <property type="protein sequence ID" value="KAL3279646.1"/>
    <property type="molecule type" value="Genomic_DNA"/>
</dbReference>
<evidence type="ECO:0000313" key="1">
    <source>
        <dbReference type="EMBL" id="KAL3279646.1"/>
    </source>
</evidence>
<accession>A0ABD2NLM9</accession>
<sequence length="115" mass="12926">MAESQYCSWIGSMSLIARNIKNPTLEPGDGLCYNLVGNVFSKIFYENVMFGNTKTFTLLEEYLLDTQLRWQLYSGNKTPTIVVPPGSGTSKNEVSDRQHFLVYDNVAYPSTISKA</sequence>
<name>A0ABD2NLM9_9CUCU</name>
<dbReference type="Proteomes" id="UP001516400">
    <property type="component" value="Unassembled WGS sequence"/>
</dbReference>
<dbReference type="AlphaFoldDB" id="A0ABD2NLM9"/>
<comment type="caution">
    <text evidence="1">The sequence shown here is derived from an EMBL/GenBank/DDBJ whole genome shotgun (WGS) entry which is preliminary data.</text>
</comment>
<keyword evidence="2" id="KW-1185">Reference proteome</keyword>
<gene>
    <name evidence="1" type="ORF">HHI36_017152</name>
</gene>
<organism evidence="1 2">
    <name type="scientific">Cryptolaemus montrouzieri</name>
    <dbReference type="NCBI Taxonomy" id="559131"/>
    <lineage>
        <taxon>Eukaryota</taxon>
        <taxon>Metazoa</taxon>
        <taxon>Ecdysozoa</taxon>
        <taxon>Arthropoda</taxon>
        <taxon>Hexapoda</taxon>
        <taxon>Insecta</taxon>
        <taxon>Pterygota</taxon>
        <taxon>Neoptera</taxon>
        <taxon>Endopterygota</taxon>
        <taxon>Coleoptera</taxon>
        <taxon>Polyphaga</taxon>
        <taxon>Cucujiformia</taxon>
        <taxon>Coccinelloidea</taxon>
        <taxon>Coccinellidae</taxon>
        <taxon>Scymninae</taxon>
        <taxon>Scymnini</taxon>
        <taxon>Cryptolaemus</taxon>
    </lineage>
</organism>